<evidence type="ECO:0000259" key="4">
    <source>
        <dbReference type="Pfam" id="PF05592"/>
    </source>
</evidence>
<protein>
    <recommendedName>
        <fullName evidence="2">alpha-L-rhamnosidase</fullName>
        <ecNumber evidence="2">3.2.1.40</ecNumber>
    </recommendedName>
</protein>
<evidence type="ECO:0000259" key="6">
    <source>
        <dbReference type="Pfam" id="PF17389"/>
    </source>
</evidence>
<dbReference type="Proteomes" id="UP000199577">
    <property type="component" value="Unassembled WGS sequence"/>
</dbReference>
<dbReference type="PROSITE" id="PS51257">
    <property type="entry name" value="PROKAR_LIPOPROTEIN"/>
    <property type="match status" value="1"/>
</dbReference>
<evidence type="ECO:0000259" key="5">
    <source>
        <dbReference type="Pfam" id="PF08531"/>
    </source>
</evidence>
<dbReference type="InterPro" id="IPR035398">
    <property type="entry name" value="Bac_rhamnosid_C"/>
</dbReference>
<feature type="domain" description="Alpha-L-rhamnosidase six-hairpin glycosidase" evidence="6">
    <location>
        <begin position="472"/>
        <end position="815"/>
    </location>
</feature>
<keyword evidence="3" id="KW-0378">Hydrolase</keyword>
<dbReference type="EC" id="3.2.1.40" evidence="2"/>
<accession>A0A1I1L1V7</accession>
<comment type="catalytic activity">
    <reaction evidence="1">
        <text>Hydrolysis of terminal non-reducing alpha-L-rhamnose residues in alpha-L-rhamnosides.</text>
        <dbReference type="EC" id="3.2.1.40"/>
    </reaction>
</comment>
<dbReference type="InterPro" id="IPR008902">
    <property type="entry name" value="Rhamnosid_concanavalin"/>
</dbReference>
<dbReference type="InterPro" id="IPR013737">
    <property type="entry name" value="Bac_rhamnosid_N"/>
</dbReference>
<dbReference type="PANTHER" id="PTHR33307">
    <property type="entry name" value="ALPHA-RHAMNOSIDASE (EUROFUNG)"/>
    <property type="match status" value="1"/>
</dbReference>
<reference evidence="9" key="1">
    <citation type="submission" date="2016-10" db="EMBL/GenBank/DDBJ databases">
        <authorList>
            <person name="Varghese N."/>
            <person name="Submissions S."/>
        </authorList>
    </citation>
    <scope>NUCLEOTIDE SEQUENCE [LARGE SCALE GENOMIC DNA]</scope>
    <source>
        <strain evidence="9">DSM 22900</strain>
    </source>
</reference>
<dbReference type="Pfam" id="PF08531">
    <property type="entry name" value="Bac_rhamnosid_N"/>
    <property type="match status" value="1"/>
</dbReference>
<dbReference type="InterPro" id="IPR016007">
    <property type="entry name" value="Alpha_rhamnosid"/>
</dbReference>
<dbReference type="Pfam" id="PF17389">
    <property type="entry name" value="Bac_rhamnosid6H"/>
    <property type="match status" value="1"/>
</dbReference>
<evidence type="ECO:0000313" key="8">
    <source>
        <dbReference type="EMBL" id="SFC66522.1"/>
    </source>
</evidence>
<dbReference type="GO" id="GO:0030596">
    <property type="term" value="F:alpha-L-rhamnosidase activity"/>
    <property type="evidence" value="ECO:0007669"/>
    <property type="project" value="UniProtKB-EC"/>
</dbReference>
<dbReference type="InterPro" id="IPR012341">
    <property type="entry name" value="6hp_glycosidase-like_sf"/>
</dbReference>
<evidence type="ECO:0000259" key="7">
    <source>
        <dbReference type="Pfam" id="PF17390"/>
    </source>
</evidence>
<sequence length="929" mass="104761">MLIRYYFYFLCISGSLILTACVNRSALRVTDLTVGGRTAPIGLDDRTPGLGWMMHIEQQRNIRQTAYRILVGTSETLVEQGVGNVWDSGRVLSEASFGVPFGGDSLESYADYYWKVQVWTNQGDSASSEVGHWRMGILDKREWKAQWIGLDTVSEQDAPHRTQTRLAARYLRKEVALTKPVAKATVVVSGLGLYELQINGQKVGDDVLSPTLTDYARQVPYNTYDVRHLLDTGTNAIGVILGNGRFFHLRDFQGGPNPVTGIAHVNYGYPRLLLQLMIQYADGTETLVVTDPSWKVTDKGPIRANNEYDGEEFDARMELDGWSERGYDDGHWAVADVMEAPEGTLMAQANENIRIKETVVPEAIRETGRGTYLLDMGQNMVGWLRIQVRGNAGDTVTMRFAERLSDSTTLYLDNLRDARVTDTYVLKGGGVETWQPRFTYHGFRYVELAGLSYEPVITDFEGQVVYDDVATIGSFETSDTTINQVFNNAYWSIRGNYRGIPTDCPQRDERVAWLGDRLMSSYGESFVFDNSRIYRKWMGDTQAAQDSNGSLPDIVPEYWLKRTDNITYPSAFIIIPHMLRKQFGDEETFRTYYPDMKKWLAYMWEKYREGDLILRDTYGDWCVPPEEGTEEIWTSDPAKTTDGGLLASAYHYYCLTLMEEFAALQGLDGDVAYFAGLRERVARAFNRKFFNEQGGYYGNNTTTANLLPLTFGLVPEGRQAAVFQQIVGRLAAHGYHVNSGIMGMMWFMRGLTDHGRADLAYAIASKRTYPSWGYMVENGATTIWELWNGNTAHPLMNSWNHQMLLGDLLIWYFEYLAGIQSDTNQVAFKRVVMKPVFPEGLHEVKASYRSKFGVIKSHWKRDAEKLRWSIEVPPNSSALVGIPAGDAGSINEGGRPLSEVADVLVKGVEDGRVLLEIGSGSYQFQADLH</sequence>
<evidence type="ECO:0000256" key="3">
    <source>
        <dbReference type="ARBA" id="ARBA00022801"/>
    </source>
</evidence>
<dbReference type="Gene3D" id="1.50.10.10">
    <property type="match status" value="1"/>
</dbReference>
<dbReference type="OrthoDB" id="9766741at2"/>
<dbReference type="Pfam" id="PF25788">
    <property type="entry name" value="Ig_Rha78A_N"/>
    <property type="match status" value="1"/>
</dbReference>
<feature type="domain" description="Alpha-L-rhamnosidase concanavalin-like" evidence="4">
    <location>
        <begin position="366"/>
        <end position="466"/>
    </location>
</feature>
<dbReference type="STRING" id="623281.SAMN05421747_11813"/>
<feature type="domain" description="Bacterial alpha-L-rhamnosidase N-terminal" evidence="5">
    <location>
        <begin position="179"/>
        <end position="357"/>
    </location>
</feature>
<proteinExistence type="predicted"/>
<evidence type="ECO:0000256" key="2">
    <source>
        <dbReference type="ARBA" id="ARBA00012652"/>
    </source>
</evidence>
<name>A0A1I1L1V7_9SPHI</name>
<dbReference type="Gene3D" id="2.60.120.260">
    <property type="entry name" value="Galactose-binding domain-like"/>
    <property type="match status" value="2"/>
</dbReference>
<dbReference type="InterPro" id="IPR013783">
    <property type="entry name" value="Ig-like_fold"/>
</dbReference>
<dbReference type="SUPFAM" id="SSF48208">
    <property type="entry name" value="Six-hairpin glycosidases"/>
    <property type="match status" value="1"/>
</dbReference>
<dbReference type="Pfam" id="PF05592">
    <property type="entry name" value="Bac_rhamnosid"/>
    <property type="match status" value="1"/>
</dbReference>
<organism evidence="8 9">
    <name type="scientific">Parapedobacter composti</name>
    <dbReference type="NCBI Taxonomy" id="623281"/>
    <lineage>
        <taxon>Bacteria</taxon>
        <taxon>Pseudomonadati</taxon>
        <taxon>Bacteroidota</taxon>
        <taxon>Sphingobacteriia</taxon>
        <taxon>Sphingobacteriales</taxon>
        <taxon>Sphingobacteriaceae</taxon>
        <taxon>Parapedobacter</taxon>
    </lineage>
</organism>
<gene>
    <name evidence="8" type="ORF">SAMN05421747_11813</name>
</gene>
<feature type="domain" description="Alpha-L-rhamnosidase C-terminal" evidence="7">
    <location>
        <begin position="819"/>
        <end position="892"/>
    </location>
</feature>
<dbReference type="Gene3D" id="2.60.40.10">
    <property type="entry name" value="Immunoglobulins"/>
    <property type="match status" value="1"/>
</dbReference>
<evidence type="ECO:0000256" key="1">
    <source>
        <dbReference type="ARBA" id="ARBA00001445"/>
    </source>
</evidence>
<dbReference type="EMBL" id="FOLL01000018">
    <property type="protein sequence ID" value="SFC66522.1"/>
    <property type="molecule type" value="Genomic_DNA"/>
</dbReference>
<dbReference type="GO" id="GO:0005975">
    <property type="term" value="P:carbohydrate metabolic process"/>
    <property type="evidence" value="ECO:0007669"/>
    <property type="project" value="InterPro"/>
</dbReference>
<keyword evidence="9" id="KW-1185">Reference proteome</keyword>
<dbReference type="PIRSF" id="PIRSF010631">
    <property type="entry name" value="A-rhamnsds"/>
    <property type="match status" value="1"/>
</dbReference>
<dbReference type="PANTHER" id="PTHR33307:SF6">
    <property type="entry name" value="ALPHA-RHAMNOSIDASE (EUROFUNG)-RELATED"/>
    <property type="match status" value="1"/>
</dbReference>
<dbReference type="InterPro" id="IPR035396">
    <property type="entry name" value="Bac_rhamnosid6H"/>
</dbReference>
<dbReference type="AlphaFoldDB" id="A0A1I1L1V7"/>
<dbReference type="InterPro" id="IPR008928">
    <property type="entry name" value="6-hairpin_glycosidase_sf"/>
</dbReference>
<evidence type="ECO:0000313" key="9">
    <source>
        <dbReference type="Proteomes" id="UP000199577"/>
    </source>
</evidence>
<dbReference type="Gene3D" id="2.60.420.10">
    <property type="entry name" value="Maltose phosphorylase, domain 3"/>
    <property type="match status" value="1"/>
</dbReference>
<dbReference type="Pfam" id="PF17390">
    <property type="entry name" value="Bac_rhamnosid_C"/>
    <property type="match status" value="1"/>
</dbReference>